<dbReference type="Proteomes" id="UP001178507">
    <property type="component" value="Unassembled WGS sequence"/>
</dbReference>
<sequence length="109" mass="12081">MAVIGESCANLTPAGVGATLAQLGCGGLPNDKKPKRHGRRLRDGAMHWALVNANRVAELCRAVEKSQRYCTWQSWSPLENFAVGYLSEIKSQWLKRPRPRNACCSEELV</sequence>
<evidence type="ECO:0000313" key="1">
    <source>
        <dbReference type="EMBL" id="CAJ1380288.1"/>
    </source>
</evidence>
<comment type="caution">
    <text evidence="1">The sequence shown here is derived from an EMBL/GenBank/DDBJ whole genome shotgun (WGS) entry which is preliminary data.</text>
</comment>
<reference evidence="1" key="1">
    <citation type="submission" date="2023-08" db="EMBL/GenBank/DDBJ databases">
        <authorList>
            <person name="Chen Y."/>
            <person name="Shah S."/>
            <person name="Dougan E. K."/>
            <person name="Thang M."/>
            <person name="Chan C."/>
        </authorList>
    </citation>
    <scope>NUCLEOTIDE SEQUENCE</scope>
</reference>
<organism evidence="1 2">
    <name type="scientific">Effrenium voratum</name>
    <dbReference type="NCBI Taxonomy" id="2562239"/>
    <lineage>
        <taxon>Eukaryota</taxon>
        <taxon>Sar</taxon>
        <taxon>Alveolata</taxon>
        <taxon>Dinophyceae</taxon>
        <taxon>Suessiales</taxon>
        <taxon>Symbiodiniaceae</taxon>
        <taxon>Effrenium</taxon>
    </lineage>
</organism>
<name>A0AA36I4Y1_9DINO</name>
<evidence type="ECO:0000313" key="2">
    <source>
        <dbReference type="Proteomes" id="UP001178507"/>
    </source>
</evidence>
<dbReference type="EMBL" id="CAUJNA010000699">
    <property type="protein sequence ID" value="CAJ1380288.1"/>
    <property type="molecule type" value="Genomic_DNA"/>
</dbReference>
<keyword evidence="2" id="KW-1185">Reference proteome</keyword>
<proteinExistence type="predicted"/>
<dbReference type="AlphaFoldDB" id="A0AA36I4Y1"/>
<gene>
    <name evidence="1" type="ORF">EVOR1521_LOCUS8266</name>
</gene>
<protein>
    <submittedName>
        <fullName evidence="1">Uncharacterized protein</fullName>
    </submittedName>
</protein>
<accession>A0AA36I4Y1</accession>